<dbReference type="SUPFAM" id="SSF52777">
    <property type="entry name" value="CoA-dependent acyltransferases"/>
    <property type="match status" value="1"/>
</dbReference>
<dbReference type="GeneID" id="10030668"/>
<dbReference type="PANTHER" id="PTHR28037:SF1">
    <property type="entry name" value="ALCOHOL O-ACETYLTRANSFERASE 1-RELATED"/>
    <property type="match status" value="1"/>
</dbReference>
<dbReference type="EMBL" id="DS989823">
    <property type="protein sequence ID" value="EFQ99877.1"/>
    <property type="molecule type" value="Genomic_DNA"/>
</dbReference>
<dbReference type="OrthoDB" id="2150604at2759"/>
<dbReference type="AlphaFoldDB" id="E4UPK2"/>
<accession>E4UPK2</accession>
<dbReference type="VEuPathDB" id="FungiDB:MGYG_02889"/>
<evidence type="ECO:0000313" key="2">
    <source>
        <dbReference type="Proteomes" id="UP000002669"/>
    </source>
</evidence>
<evidence type="ECO:0008006" key="3">
    <source>
        <dbReference type="Google" id="ProtNLM"/>
    </source>
</evidence>
<keyword evidence="2" id="KW-1185">Reference proteome</keyword>
<dbReference type="InterPro" id="IPR023213">
    <property type="entry name" value="CAT-like_dom_sf"/>
</dbReference>
<dbReference type="InterPro" id="IPR010828">
    <property type="entry name" value="Atf2/Sli1-like"/>
</dbReference>
<organism evidence="2">
    <name type="scientific">Arthroderma gypseum (strain ATCC MYA-4604 / CBS 118893)</name>
    <name type="common">Microsporum gypseum</name>
    <dbReference type="NCBI Taxonomy" id="535722"/>
    <lineage>
        <taxon>Eukaryota</taxon>
        <taxon>Fungi</taxon>
        <taxon>Dikarya</taxon>
        <taxon>Ascomycota</taxon>
        <taxon>Pezizomycotina</taxon>
        <taxon>Eurotiomycetes</taxon>
        <taxon>Eurotiomycetidae</taxon>
        <taxon>Onygenales</taxon>
        <taxon>Arthrodermataceae</taxon>
        <taxon>Nannizzia</taxon>
    </lineage>
</organism>
<evidence type="ECO:0000313" key="1">
    <source>
        <dbReference type="EMBL" id="EFQ99877.1"/>
    </source>
</evidence>
<reference evidence="2" key="1">
    <citation type="journal article" date="2012" name="MBio">
        <title>Comparative genome analysis of Trichophyton rubrum and related dermatophytes reveals candidate genes involved in infection.</title>
        <authorList>
            <person name="Martinez D.A."/>
            <person name="Oliver B.G."/>
            <person name="Graeser Y."/>
            <person name="Goldberg J.M."/>
            <person name="Li W."/>
            <person name="Martinez-Rossi N.M."/>
            <person name="Monod M."/>
            <person name="Shelest E."/>
            <person name="Barton R.C."/>
            <person name="Birch E."/>
            <person name="Brakhage A.A."/>
            <person name="Chen Z."/>
            <person name="Gurr S.J."/>
            <person name="Heiman D."/>
            <person name="Heitman J."/>
            <person name="Kosti I."/>
            <person name="Rossi A."/>
            <person name="Saif S."/>
            <person name="Samalova M."/>
            <person name="Saunders C.W."/>
            <person name="Shea T."/>
            <person name="Summerbell R.C."/>
            <person name="Xu J."/>
            <person name="Young S."/>
            <person name="Zeng Q."/>
            <person name="Birren B.W."/>
            <person name="Cuomo C.A."/>
            <person name="White T.C."/>
        </authorList>
    </citation>
    <scope>NUCLEOTIDE SEQUENCE [LARGE SCALE GENOMIC DNA]</scope>
    <source>
        <strain evidence="2">ATCC MYA-4604 / CBS 118893</strain>
    </source>
</reference>
<sequence>MDESKLEKLRPAGRLEKYSTARNPHRFYTNVAVTASYVLPSSCELPVKDCVYTALESLIEEHPALSAIPLAEDSLEPYFVRLPEVDVDQCVSFRERNAEFNAAADERDTELDELLTEQHNISFAAPLPYWRLCILTGPKDSRRFTASYFWHHAIGDGSSGKAFHKSLLVALKSVCSSSTAASTVKSVVESPKTPLLPTLEETCPMPMSFFFILSVWFRAKIWAPARDPALWAGSKMVTPLQNCIRHLVVSKRDATVFREVCRENKATVTAGLQTVLAQALFKQIPEQYTKLTCEGAISARRWLTDPSITDDSIGVWVHGYHEEYSRDNVCKSDNAFSWDEARRSKQTLDAVLSRRGKNSLTGMLKYAKDYVNELFLSKLGKEREKSFEVSNIGVFKADSDDQTETSPRIERMVFTQSANVFGCAISTSVITGADGCLVLGFSWQKGVVEDDLIDAFIASVKQTLGSFGEDRT</sequence>
<proteinExistence type="predicted"/>
<dbReference type="InterPro" id="IPR052058">
    <property type="entry name" value="Alcohol_O-acetyltransferase"/>
</dbReference>
<dbReference type="Pfam" id="PF07247">
    <property type="entry name" value="AATase"/>
    <property type="match status" value="1"/>
</dbReference>
<dbReference type="Gene3D" id="3.30.559.10">
    <property type="entry name" value="Chloramphenicol acetyltransferase-like domain"/>
    <property type="match status" value="1"/>
</dbReference>
<dbReference type="eggNOG" id="ENOG502RC91">
    <property type="taxonomic scope" value="Eukaryota"/>
</dbReference>
<gene>
    <name evidence="1" type="ORF">MGYG_02889</name>
</gene>
<dbReference type="STRING" id="535722.E4UPK2"/>
<dbReference type="RefSeq" id="XP_003175360.1">
    <property type="nucleotide sequence ID" value="XM_003175312.1"/>
</dbReference>
<protein>
    <recommendedName>
        <fullName evidence="3">Alcohol acetyltransferase</fullName>
    </recommendedName>
</protein>
<dbReference type="PANTHER" id="PTHR28037">
    <property type="entry name" value="ALCOHOL O-ACETYLTRANSFERASE 1-RELATED"/>
    <property type="match status" value="1"/>
</dbReference>
<dbReference type="GO" id="GO:0008080">
    <property type="term" value="F:N-acetyltransferase activity"/>
    <property type="evidence" value="ECO:0007669"/>
    <property type="project" value="TreeGrafter"/>
</dbReference>
<dbReference type="OMA" id="KEPYFAR"/>
<dbReference type="InParanoid" id="E4UPK2"/>
<dbReference type="HOGENOM" id="CLU_024469_1_1_1"/>
<name>E4UPK2_ARTGP</name>
<dbReference type="Proteomes" id="UP000002669">
    <property type="component" value="Unassembled WGS sequence"/>
</dbReference>